<sequence>MKKICVCLLFFLAVGINGFSQNKKDSPKPIPPIVFKDGRLSYAPDSLGNRIPDFSYCGYKASDEPIPTIDAKIFVAWQDGDVTGLLQNVIDYVGSLPLDKNGFRGAILLDKGSFKIEGQLKIRQSGIVIRGSGVGENGTNLIVSGKDRRTLIRVLGQDDKRLNTAIKISDDYVPVNSFSVTLSVNHGLKIGDNILIQRPSTKEWIDKLGTDHFGGGITSLGWKPSEQNIYWDRTITSVNGNRVTFDAPLTTALDQKYGGGFILPYTWNGRISNVGIENLSCISEYDSSNPKDEAHAWMAITMENTSDAWVRNVIFKHFAGSAVAVLESAKRVTVENCKSLDPVSEIGGQRRYTFFTSGQQCLFQRLYTEQGYHDFALGFCAAGPNAFVQCQSELPYSFSGPVDSWASGVLFDIVNINGNALSYRNRMQEAQGAGWNAANSVFWQCTASLMECFSPPTAQNWAFGSWSEFSGNGYWNESNNHINPRSLYYAQLKERLGDKYTNRSNLLAVETEASSSPQIAVAQELTKKAYTTPLTLSEWVDTLILNSNIPIEKAGIKTFGQNNKLLTGKSMATASPLSIKNGWLVRNNTIQTGGKHNIQWWNGTVQPSYLNKSASPHLTRFVPGRTGTGLTDDIDSVSSWMKKEHVLVLDHNYGLWYDRRRDDHERIRRINGEVWPPFYEQPFARSGEGTAYDGLSKYDLTKYNDWYWRRLRQFADQADQDELILFHQNYFQHNIIEAGAHWADSPWRPANNINDTGFPEPAPYAGDKRIFLAEQFYDINHPVRRELHRAFIRKCLENFRGNNSVVQLISEEYTGPLHFMEFWLDVIAEWETETGEKPLIALSATKDVQDAILADPIRSKVIDIIDIRYWFYREDGTTYEPQGGLNLAPRQHARLTKPGKVSFESVYRAVNEYKTKYAKAVTYFSNSYPQQTWASFMAGGSLTNLPTIANKYFLEAASSMQPIQALNSTNQYVLGDESKGFIIYTSNSTIDLDLSKVAGKFIVNRINPTDGSIVKEKNEVKGGTHIQLKNTDTKDVVIWLQKK</sequence>
<evidence type="ECO:0000313" key="3">
    <source>
        <dbReference type="Proteomes" id="UP000247973"/>
    </source>
</evidence>
<organism evidence="2 3">
    <name type="scientific">Dysgonomonas alginatilytica</name>
    <dbReference type="NCBI Taxonomy" id="1605892"/>
    <lineage>
        <taxon>Bacteria</taxon>
        <taxon>Pseudomonadati</taxon>
        <taxon>Bacteroidota</taxon>
        <taxon>Bacteroidia</taxon>
        <taxon>Bacteroidales</taxon>
        <taxon>Dysgonomonadaceae</taxon>
        <taxon>Dysgonomonas</taxon>
    </lineage>
</organism>
<dbReference type="InterPro" id="IPR011050">
    <property type="entry name" value="Pectin_lyase_fold/virulence"/>
</dbReference>
<dbReference type="SUPFAM" id="SSF51126">
    <property type="entry name" value="Pectin lyase-like"/>
    <property type="match status" value="1"/>
</dbReference>
<name>A0A2V3PPY0_9BACT</name>
<dbReference type="Pfam" id="PF19815">
    <property type="entry name" value="DUF6298"/>
    <property type="match status" value="1"/>
</dbReference>
<reference evidence="2 3" key="1">
    <citation type="submission" date="2018-03" db="EMBL/GenBank/DDBJ databases">
        <title>Genomic Encyclopedia of Archaeal and Bacterial Type Strains, Phase II (KMG-II): from individual species to whole genera.</title>
        <authorList>
            <person name="Goeker M."/>
        </authorList>
    </citation>
    <scope>NUCLEOTIDE SEQUENCE [LARGE SCALE GENOMIC DNA]</scope>
    <source>
        <strain evidence="2 3">DSM 100214</strain>
    </source>
</reference>
<gene>
    <name evidence="2" type="ORF">CLV62_10977</name>
</gene>
<keyword evidence="3" id="KW-1185">Reference proteome</keyword>
<dbReference type="OrthoDB" id="5488826at2"/>
<dbReference type="AlphaFoldDB" id="A0A2V3PPY0"/>
<protein>
    <recommendedName>
        <fullName evidence="1">DUF6298 domain-containing protein</fullName>
    </recommendedName>
</protein>
<evidence type="ECO:0000313" key="2">
    <source>
        <dbReference type="EMBL" id="PXV64751.1"/>
    </source>
</evidence>
<dbReference type="RefSeq" id="WP_110310467.1">
    <property type="nucleotide sequence ID" value="NZ_QICL01000009.1"/>
</dbReference>
<feature type="domain" description="DUF6298" evidence="1">
    <location>
        <begin position="473"/>
        <end position="960"/>
    </location>
</feature>
<proteinExistence type="predicted"/>
<comment type="caution">
    <text evidence="2">The sequence shown here is derived from an EMBL/GenBank/DDBJ whole genome shotgun (WGS) entry which is preliminary data.</text>
</comment>
<dbReference type="InterPro" id="IPR046265">
    <property type="entry name" value="DUF6298"/>
</dbReference>
<dbReference type="EMBL" id="QICL01000009">
    <property type="protein sequence ID" value="PXV64751.1"/>
    <property type="molecule type" value="Genomic_DNA"/>
</dbReference>
<dbReference type="InterPro" id="IPR012334">
    <property type="entry name" value="Pectin_lyas_fold"/>
</dbReference>
<dbReference type="Proteomes" id="UP000247973">
    <property type="component" value="Unassembled WGS sequence"/>
</dbReference>
<accession>A0A2V3PPY0</accession>
<evidence type="ECO:0000259" key="1">
    <source>
        <dbReference type="Pfam" id="PF19815"/>
    </source>
</evidence>
<dbReference type="Gene3D" id="2.160.20.10">
    <property type="entry name" value="Single-stranded right-handed beta-helix, Pectin lyase-like"/>
    <property type="match status" value="1"/>
</dbReference>